<protein>
    <submittedName>
        <fullName evidence="2">BQ5605_C006g03841 protein</fullName>
    </submittedName>
</protein>
<name>A0A2X0P7I7_9BASI</name>
<reference evidence="2 3" key="1">
    <citation type="submission" date="2016-11" db="EMBL/GenBank/DDBJ databases">
        <authorList>
            <person name="Jaros S."/>
            <person name="Januszkiewicz K."/>
            <person name="Wedrychowicz H."/>
        </authorList>
    </citation>
    <scope>NUCLEOTIDE SEQUENCE [LARGE SCALE GENOMIC DNA]</scope>
</reference>
<keyword evidence="3" id="KW-1185">Reference proteome</keyword>
<proteinExistence type="predicted"/>
<feature type="region of interest" description="Disordered" evidence="1">
    <location>
        <begin position="33"/>
        <end position="58"/>
    </location>
</feature>
<evidence type="ECO:0000256" key="1">
    <source>
        <dbReference type="SAM" id="MobiDB-lite"/>
    </source>
</evidence>
<dbReference type="EMBL" id="FQNC01000044">
    <property type="protein sequence ID" value="SGY54111.1"/>
    <property type="molecule type" value="Genomic_DNA"/>
</dbReference>
<sequence>MPDTQGYTDHESREYPFQVADVHVVGPGYHLLAPAGSATPRPADQQNGHARLSSMTSC</sequence>
<accession>A0A2X0P7I7</accession>
<gene>
    <name evidence="2" type="primary">BQ5605_C006g03841</name>
    <name evidence="2" type="ORF">BQ5605_C006G03841</name>
</gene>
<dbReference type="AlphaFoldDB" id="A0A2X0P7I7"/>
<dbReference type="Proteomes" id="UP000249464">
    <property type="component" value="Unassembled WGS sequence"/>
</dbReference>
<evidence type="ECO:0000313" key="2">
    <source>
        <dbReference type="EMBL" id="SGY54111.1"/>
    </source>
</evidence>
<evidence type="ECO:0000313" key="3">
    <source>
        <dbReference type="Proteomes" id="UP000249464"/>
    </source>
</evidence>
<feature type="compositionally biased region" description="Polar residues" evidence="1">
    <location>
        <begin position="44"/>
        <end position="58"/>
    </location>
</feature>
<organism evidence="2 3">
    <name type="scientific">Microbotryum silenes-dioicae</name>
    <dbReference type="NCBI Taxonomy" id="796604"/>
    <lineage>
        <taxon>Eukaryota</taxon>
        <taxon>Fungi</taxon>
        <taxon>Dikarya</taxon>
        <taxon>Basidiomycota</taxon>
        <taxon>Pucciniomycotina</taxon>
        <taxon>Microbotryomycetes</taxon>
        <taxon>Microbotryales</taxon>
        <taxon>Microbotryaceae</taxon>
        <taxon>Microbotryum</taxon>
    </lineage>
</organism>